<gene>
    <name evidence="1" type="ORF">BN12_30033</name>
</gene>
<evidence type="ECO:0000313" key="2">
    <source>
        <dbReference type="Proteomes" id="UP000035721"/>
    </source>
</evidence>
<name>A0A077M051_9MICO</name>
<dbReference type="AlphaFoldDB" id="A0A077M051"/>
<proteinExistence type="predicted"/>
<dbReference type="Proteomes" id="UP000035721">
    <property type="component" value="Unassembled WGS sequence"/>
</dbReference>
<protein>
    <submittedName>
        <fullName evidence="1">Uncharacterized protein</fullName>
    </submittedName>
</protein>
<comment type="caution">
    <text evidence="1">The sequence shown here is derived from an EMBL/GenBank/DDBJ whole genome shotgun (WGS) entry which is preliminary data.</text>
</comment>
<sequence length="58" mass="6465">MVMLGGTDELIIAPVDGRLALIASAEELASVIGRLLRFTFERRPARRTPELSVIRDDR</sequence>
<reference evidence="1 2" key="1">
    <citation type="journal article" date="2013" name="ISME J.">
        <title>A metabolic model for members of the genus Tetrasphaera involved in enhanced biological phosphorus removal.</title>
        <authorList>
            <person name="Kristiansen R."/>
            <person name="Nguyen H.T.T."/>
            <person name="Saunders A.M."/>
            <person name="Nielsen J.L."/>
            <person name="Wimmer R."/>
            <person name="Le V.Q."/>
            <person name="McIlroy S.J."/>
            <person name="Petrovski S."/>
            <person name="Seviour R.J."/>
            <person name="Calteau A."/>
            <person name="Nielsen K.L."/>
            <person name="Nielsen P.H."/>
        </authorList>
    </citation>
    <scope>NUCLEOTIDE SEQUENCE [LARGE SCALE GENOMIC DNA]</scope>
    <source>
        <strain evidence="1 2">T1-X7</strain>
    </source>
</reference>
<dbReference type="STRING" id="1194083.BN12_30033"/>
<dbReference type="EMBL" id="CAJB01000223">
    <property type="protein sequence ID" value="CCH78507.1"/>
    <property type="molecule type" value="Genomic_DNA"/>
</dbReference>
<accession>A0A077M051</accession>
<evidence type="ECO:0000313" key="1">
    <source>
        <dbReference type="EMBL" id="CCH78507.1"/>
    </source>
</evidence>
<keyword evidence="2" id="KW-1185">Reference proteome</keyword>
<organism evidence="1 2">
    <name type="scientific">Nostocoides japonicum T1-X7</name>
    <dbReference type="NCBI Taxonomy" id="1194083"/>
    <lineage>
        <taxon>Bacteria</taxon>
        <taxon>Bacillati</taxon>
        <taxon>Actinomycetota</taxon>
        <taxon>Actinomycetes</taxon>
        <taxon>Micrococcales</taxon>
        <taxon>Intrasporangiaceae</taxon>
        <taxon>Nostocoides</taxon>
    </lineage>
</organism>